<feature type="transmembrane region" description="Helical" evidence="6">
    <location>
        <begin position="96"/>
        <end position="118"/>
    </location>
</feature>
<dbReference type="EMBL" id="JAIWQS010000008">
    <property type="protein sequence ID" value="KAJ8898759.1"/>
    <property type="molecule type" value="Genomic_DNA"/>
</dbReference>
<proteinExistence type="inferred from homology"/>
<reference evidence="8 9" key="1">
    <citation type="submission" date="2021-09" db="EMBL/GenBank/DDBJ databases">
        <title>Genomic insights and catalytic innovation underlie evolution of tropane alkaloids biosynthesis.</title>
        <authorList>
            <person name="Wang Y.-J."/>
            <person name="Tian T."/>
            <person name="Huang J.-P."/>
            <person name="Huang S.-X."/>
        </authorList>
    </citation>
    <scope>NUCLEOTIDE SEQUENCE [LARGE SCALE GENOMIC DNA]</scope>
    <source>
        <strain evidence="8">KIB-2018</strain>
        <tissue evidence="8">Leaf</tissue>
    </source>
</reference>
<keyword evidence="3 6" id="KW-0812">Transmembrane</keyword>
<sequence length="369" mass="40676">MSSNKLMRPVLVMVAVNIAFAIGNVLIKKVLDEGVNHMVLVTYRLSIATIFLAPIAYYWERRSRPKLTACILCQLFLSALAGITITQYLFLLGLKFTSATLSCAFLNMVSVITFLLALTTGQEKVHMKSKAGTAKVLGAIICMSGGILLAIYKGGSITNLHSRSAETDIKNHANTMILEKRTQRRVVGSMLLLAGSTTWSSWFLIQAKVGRNYPCQYSSTAILSFFGAIQSALVTCAMRRDIRIWILKGKLEILCVVYTGVVGSGLSYVVMSWCVKKRGPVFTVAFTPLAQIFAAMFDFHFLHEQIYLGSVLGSIVIILGLYILLWGKSIEADEYLMKEAEAVSVKQDEHGVTEAQVSVAMDQRTCRTL</sequence>
<dbReference type="GO" id="GO:0016020">
    <property type="term" value="C:membrane"/>
    <property type="evidence" value="ECO:0007669"/>
    <property type="project" value="UniProtKB-SubCell"/>
</dbReference>
<keyword evidence="5 6" id="KW-0472">Membrane</keyword>
<dbReference type="InterPro" id="IPR000620">
    <property type="entry name" value="EamA_dom"/>
</dbReference>
<comment type="caution">
    <text evidence="8">The sequence shown here is derived from an EMBL/GenBank/DDBJ whole genome shotgun (WGS) entry which is preliminary data.</text>
</comment>
<dbReference type="InterPro" id="IPR037185">
    <property type="entry name" value="EmrE-like"/>
</dbReference>
<keyword evidence="4 6" id="KW-1133">Transmembrane helix</keyword>
<evidence type="ECO:0000256" key="1">
    <source>
        <dbReference type="ARBA" id="ARBA00004141"/>
    </source>
</evidence>
<feature type="domain" description="EamA" evidence="7">
    <location>
        <begin position="188"/>
        <end position="325"/>
    </location>
</feature>
<evidence type="ECO:0000256" key="4">
    <source>
        <dbReference type="ARBA" id="ARBA00022989"/>
    </source>
</evidence>
<dbReference type="PANTHER" id="PTHR31218">
    <property type="entry name" value="WAT1-RELATED PROTEIN"/>
    <property type="match status" value="1"/>
</dbReference>
<protein>
    <recommendedName>
        <fullName evidence="6">WAT1-related protein</fullName>
    </recommendedName>
</protein>
<evidence type="ECO:0000259" key="7">
    <source>
        <dbReference type="Pfam" id="PF00892"/>
    </source>
</evidence>
<dbReference type="Proteomes" id="UP001159364">
    <property type="component" value="Linkage Group LG08"/>
</dbReference>
<comment type="subcellular location">
    <subcellularLocation>
        <location evidence="1 6">Membrane</location>
        <topology evidence="1 6">Multi-pass membrane protein</topology>
    </subcellularLocation>
</comment>
<feature type="transmembrane region" description="Helical" evidence="6">
    <location>
        <begin position="71"/>
        <end position="90"/>
    </location>
</feature>
<evidence type="ECO:0000313" key="9">
    <source>
        <dbReference type="Proteomes" id="UP001159364"/>
    </source>
</evidence>
<feature type="transmembrane region" description="Helical" evidence="6">
    <location>
        <begin position="306"/>
        <end position="327"/>
    </location>
</feature>
<feature type="transmembrane region" description="Helical" evidence="6">
    <location>
        <begin position="7"/>
        <end position="27"/>
    </location>
</feature>
<feature type="transmembrane region" description="Helical" evidence="6">
    <location>
        <begin position="251"/>
        <end position="273"/>
    </location>
</feature>
<dbReference type="SUPFAM" id="SSF103481">
    <property type="entry name" value="Multidrug resistance efflux transporter EmrE"/>
    <property type="match status" value="2"/>
</dbReference>
<accession>A0AAV8U8F3</accession>
<feature type="transmembrane region" description="Helical" evidence="6">
    <location>
        <begin position="186"/>
        <end position="205"/>
    </location>
</feature>
<evidence type="ECO:0000256" key="3">
    <source>
        <dbReference type="ARBA" id="ARBA00022692"/>
    </source>
</evidence>
<keyword evidence="9" id="KW-1185">Reference proteome</keyword>
<dbReference type="Pfam" id="PF00892">
    <property type="entry name" value="EamA"/>
    <property type="match status" value="2"/>
</dbReference>
<feature type="transmembrane region" description="Helical" evidence="6">
    <location>
        <begin position="39"/>
        <end position="59"/>
    </location>
</feature>
<organism evidence="8 9">
    <name type="scientific">Erythroxylum novogranatense</name>
    <dbReference type="NCBI Taxonomy" id="1862640"/>
    <lineage>
        <taxon>Eukaryota</taxon>
        <taxon>Viridiplantae</taxon>
        <taxon>Streptophyta</taxon>
        <taxon>Embryophyta</taxon>
        <taxon>Tracheophyta</taxon>
        <taxon>Spermatophyta</taxon>
        <taxon>Magnoliopsida</taxon>
        <taxon>eudicotyledons</taxon>
        <taxon>Gunneridae</taxon>
        <taxon>Pentapetalae</taxon>
        <taxon>rosids</taxon>
        <taxon>fabids</taxon>
        <taxon>Malpighiales</taxon>
        <taxon>Erythroxylaceae</taxon>
        <taxon>Erythroxylum</taxon>
    </lineage>
</organism>
<evidence type="ECO:0000256" key="2">
    <source>
        <dbReference type="ARBA" id="ARBA00007635"/>
    </source>
</evidence>
<dbReference type="GO" id="GO:0022857">
    <property type="term" value="F:transmembrane transporter activity"/>
    <property type="evidence" value="ECO:0007669"/>
    <property type="project" value="InterPro"/>
</dbReference>
<feature type="transmembrane region" description="Helical" evidence="6">
    <location>
        <begin position="217"/>
        <end position="239"/>
    </location>
</feature>
<dbReference type="InterPro" id="IPR030184">
    <property type="entry name" value="WAT1-related"/>
</dbReference>
<feature type="domain" description="EamA" evidence="7">
    <location>
        <begin position="10"/>
        <end position="144"/>
    </location>
</feature>
<gene>
    <name evidence="8" type="ORF">K2173_005055</name>
</gene>
<dbReference type="AlphaFoldDB" id="A0AAV8U8F3"/>
<evidence type="ECO:0000256" key="5">
    <source>
        <dbReference type="ARBA" id="ARBA00023136"/>
    </source>
</evidence>
<name>A0AAV8U8F3_9ROSI</name>
<comment type="similarity">
    <text evidence="2 6">Belongs to the drug/metabolite transporter (DMT) superfamily. Plant drug/metabolite exporter (P-DME) (TC 2.A.7.4) family.</text>
</comment>
<evidence type="ECO:0000256" key="6">
    <source>
        <dbReference type="RuleBase" id="RU363077"/>
    </source>
</evidence>
<evidence type="ECO:0000313" key="8">
    <source>
        <dbReference type="EMBL" id="KAJ8898759.1"/>
    </source>
</evidence>